<dbReference type="Pfam" id="PF16075">
    <property type="entry name" value="DUF4815"/>
    <property type="match status" value="2"/>
</dbReference>
<evidence type="ECO:0000313" key="2">
    <source>
        <dbReference type="EMBL" id="NWJ44024.1"/>
    </source>
</evidence>
<organism evidence="2 3">
    <name type="scientific">Marine Group I thaumarchaeote</name>
    <dbReference type="NCBI Taxonomy" id="2511932"/>
    <lineage>
        <taxon>Archaea</taxon>
        <taxon>Nitrososphaerota</taxon>
        <taxon>Marine Group I</taxon>
    </lineage>
</organism>
<dbReference type="EMBL" id="JACASV010000091">
    <property type="protein sequence ID" value="NWJ44024.1"/>
    <property type="molecule type" value="Genomic_DNA"/>
</dbReference>
<reference evidence="2 3" key="1">
    <citation type="journal article" date="2019" name="Environ. Microbiol.">
        <title>Genomics insights into ecotype formation of ammonia-oxidizing archaea in the deep ocean.</title>
        <authorList>
            <person name="Wang Y."/>
            <person name="Huang J.M."/>
            <person name="Cui G.J."/>
            <person name="Nunoura T."/>
            <person name="Takaki Y."/>
            <person name="Li W.L."/>
            <person name="Li J."/>
            <person name="Gao Z.M."/>
            <person name="Takai K."/>
            <person name="Zhang A.Q."/>
            <person name="Stepanauskas R."/>
        </authorList>
    </citation>
    <scope>NUCLEOTIDE SEQUENCE [LARGE SCALE GENOMIC DNA]</scope>
    <source>
        <strain evidence="2 3">L15b</strain>
    </source>
</reference>
<sequence>MSNKITLNLNQSPYYDDFDENKNFHQILYKPALPVQARELTQEQSILRNQIKKFGDHIFRNGSKVTGGDFVLNLDYEYVKLQQQFNSVNIDVTLFAGKTVIGSQSGTKAIVLNTVAIDATLSEPDTIFVKYITGGSLTQAVQAINITAGGTGYTTVPTVNSTSGGGTGATATAVISSGSVIGIDIVTKGTNYTTTPTVTISGGGGTGASGGATLLTAATFLGGERVSATDGSVSANANATSPTGKGSSVSVEEGVFYINGNFIKIAKQTLILDKFSNTPSYKTGISVAETVIGSGEDSTLLDNAQGSFNFAAPGSDRLKIVLTLSKKTLTSTDDLDFYEILRVNAGIKEKDIKIPIYSVLEETFARRTFDESGSYTVRAFNIQLKDHPSDATKFIVRLDPGKAFIEGFEFETIVSTDITLDRAREFVGVNNFDRLMQYGNFIVTRDYSGLFNITSHAVVDLHTVEHSSLILTSPTTYATTKIGTAKVRNIDYVSGTGVNQLINMYLYDVVMTSSAFDAVKSIIVPESPLSGAVTVNAKCNIDNTGKVSGAATATVQSVVVTGAGVGYTSVPTVTFSGGGGTTQATGTAVLSGGSSGTLTSITVVTAGVGYTSAPAIALSTAGSSTAATAASIIGGDTKLFETSDNSLVFKLPQDTIKTIRDSASEIDTSYQVKRVFENVTFTSGVATIATAGSTETFTGTGALSDTNKREFYTTTVLTAGNSGLAVGVQVAFDSSSQTVTVNGPANTTITFNDNTGSNNFTADIIATINIDSKQEKTKTLVKSNVLNVTGPNTTALAYDLIAKSDVYKIHAVYDSGAGGTNATLPTLTVASVTGELTPGETITGGTSGATGTVILGAGSTTSVTYVVVSGTFIAETITGGTSSFTKTVSSVA</sequence>
<proteinExistence type="predicted"/>
<dbReference type="InterPro" id="IPR032096">
    <property type="entry name" value="DUF4815"/>
</dbReference>
<feature type="domain" description="DUF4815" evidence="1">
    <location>
        <begin position="14"/>
        <end position="118"/>
    </location>
</feature>
<feature type="domain" description="DUF4815" evidence="1">
    <location>
        <begin position="246"/>
        <end position="432"/>
    </location>
</feature>
<comment type="caution">
    <text evidence="2">The sequence shown here is derived from an EMBL/GenBank/DDBJ whole genome shotgun (WGS) entry which is preliminary data.</text>
</comment>
<gene>
    <name evidence="2" type="ORF">HX837_07490</name>
</gene>
<name>A0A7K4MSZ8_9ARCH</name>
<dbReference type="Proteomes" id="UP000523105">
    <property type="component" value="Unassembled WGS sequence"/>
</dbReference>
<protein>
    <submittedName>
        <fullName evidence="2">DUF4815 domain-containing protein</fullName>
    </submittedName>
</protein>
<evidence type="ECO:0000259" key="1">
    <source>
        <dbReference type="Pfam" id="PF16075"/>
    </source>
</evidence>
<accession>A0A7K4MSZ8</accession>
<feature type="non-terminal residue" evidence="2">
    <location>
        <position position="892"/>
    </location>
</feature>
<dbReference type="AlphaFoldDB" id="A0A7K4MSZ8"/>
<evidence type="ECO:0000313" key="3">
    <source>
        <dbReference type="Proteomes" id="UP000523105"/>
    </source>
</evidence>